<sequence length="90" mass="9898">MSTDPEFIAAVAQIDQFRAQSEESLDIAIREYRAMLDGPDETLPFTSLVRAVHALVDPDEQLPDDRSDALTRFAETFACAVSQLIKAGAQ</sequence>
<protein>
    <submittedName>
        <fullName evidence="1">Uncharacterized protein</fullName>
    </submittedName>
</protein>
<evidence type="ECO:0000313" key="1">
    <source>
        <dbReference type="EMBL" id="PQM51812.1"/>
    </source>
</evidence>
<organism evidence="1 2">
    <name type="scientific">Mycolicibacter virginiensis</name>
    <dbReference type="NCBI Taxonomy" id="1795032"/>
    <lineage>
        <taxon>Bacteria</taxon>
        <taxon>Bacillati</taxon>
        <taxon>Actinomycetota</taxon>
        <taxon>Actinomycetes</taxon>
        <taxon>Mycobacteriales</taxon>
        <taxon>Mycobacteriaceae</taxon>
        <taxon>Mycolicibacter</taxon>
    </lineage>
</organism>
<dbReference type="Proteomes" id="UP000237911">
    <property type="component" value="Unassembled WGS sequence"/>
</dbReference>
<name>A0A9X7IMD7_9MYCO</name>
<comment type="caution">
    <text evidence="1">The sequence shown here is derived from an EMBL/GenBank/DDBJ whole genome shotgun (WGS) entry which is preliminary data.</text>
</comment>
<dbReference type="RefSeq" id="WP_105295228.1">
    <property type="nucleotide sequence ID" value="NZ_PUEV01000056.1"/>
</dbReference>
<accession>A0A9X7IMD7</accession>
<evidence type="ECO:0000313" key="2">
    <source>
        <dbReference type="Proteomes" id="UP000237911"/>
    </source>
</evidence>
<dbReference type="AlphaFoldDB" id="A0A9X7IMD7"/>
<reference evidence="1 2" key="1">
    <citation type="submission" date="2018-02" db="EMBL/GenBank/DDBJ databases">
        <title>Draft genome sequence of Mycobacterium virginiense isolated from mud of a swine farm in Japan.</title>
        <authorList>
            <person name="Ohya K."/>
        </authorList>
    </citation>
    <scope>NUCLEOTIDE SEQUENCE [LARGE SCALE GENOMIC DNA]</scope>
    <source>
        <strain evidence="1 2">GF75</strain>
    </source>
</reference>
<gene>
    <name evidence="1" type="ORF">C5U48_12865</name>
</gene>
<dbReference type="EMBL" id="PUEV01000056">
    <property type="protein sequence ID" value="PQM51812.1"/>
    <property type="molecule type" value="Genomic_DNA"/>
</dbReference>
<proteinExistence type="predicted"/>
<keyword evidence="2" id="KW-1185">Reference proteome</keyword>